<keyword evidence="9" id="KW-0156">Chromatin regulator</keyword>
<dbReference type="SMART" id="SM00317">
    <property type="entry name" value="SET"/>
    <property type="match status" value="1"/>
</dbReference>
<evidence type="ECO:0000256" key="2">
    <source>
        <dbReference type="ARBA" id="ARBA00004286"/>
    </source>
</evidence>
<dbReference type="GO" id="GO:0140941">
    <property type="term" value="F:histone H4K20me methyltransferase activity"/>
    <property type="evidence" value="ECO:0007669"/>
    <property type="project" value="UniProtKB-EC"/>
</dbReference>
<dbReference type="SUPFAM" id="SSF82199">
    <property type="entry name" value="SET domain"/>
    <property type="match status" value="1"/>
</dbReference>
<keyword evidence="12" id="KW-0539">Nucleus</keyword>
<dbReference type="CTD" id="31015"/>
<dbReference type="FunFam" id="2.170.270.10:FF:000006">
    <property type="entry name" value="Histone-lysine N-methyltransferase"/>
    <property type="match status" value="1"/>
</dbReference>
<dbReference type="OMA" id="QGEEITC"/>
<name>A0A1S3D219_DIACI</name>
<dbReference type="GO" id="GO:0005694">
    <property type="term" value="C:chromosome"/>
    <property type="evidence" value="ECO:0007669"/>
    <property type="project" value="UniProtKB-SubCell"/>
</dbReference>
<dbReference type="GeneID" id="103509849"/>
<dbReference type="RefSeq" id="XP_008472704.1">
    <property type="nucleotide sequence ID" value="XM_008474482.3"/>
</dbReference>
<dbReference type="InterPro" id="IPR039977">
    <property type="entry name" value="Suv4-20/Set9"/>
</dbReference>
<evidence type="ECO:0000256" key="11">
    <source>
        <dbReference type="ARBA" id="ARBA00023163"/>
    </source>
</evidence>
<dbReference type="GO" id="GO:0005634">
    <property type="term" value="C:nucleus"/>
    <property type="evidence" value="ECO:0007669"/>
    <property type="project" value="UniProtKB-SubCell"/>
</dbReference>
<dbReference type="EC" id="2.1.1.362" evidence="3"/>
<evidence type="ECO:0000256" key="13">
    <source>
        <dbReference type="ARBA" id="ARBA00051837"/>
    </source>
</evidence>
<dbReference type="AlphaFoldDB" id="A0A1S3D219"/>
<gene>
    <name evidence="18 19" type="primary">LOC103509849</name>
</gene>
<evidence type="ECO:0000256" key="8">
    <source>
        <dbReference type="ARBA" id="ARBA00022691"/>
    </source>
</evidence>
<dbReference type="GO" id="GO:0032259">
    <property type="term" value="P:methylation"/>
    <property type="evidence" value="ECO:0007669"/>
    <property type="project" value="UniProtKB-KW"/>
</dbReference>
<evidence type="ECO:0000256" key="12">
    <source>
        <dbReference type="ARBA" id="ARBA00023242"/>
    </source>
</evidence>
<evidence type="ECO:0000313" key="19">
    <source>
        <dbReference type="RefSeq" id="XP_017299827.1"/>
    </source>
</evidence>
<evidence type="ECO:0000256" key="1">
    <source>
        <dbReference type="ARBA" id="ARBA00004123"/>
    </source>
</evidence>
<comment type="catalytic activity">
    <reaction evidence="14">
        <text>N(6),N(6)-dimethyl-L-lysyl(20)-[histone H4] + S-adenosyl-L-methionine = N(6),N(6),N(6)-trimethyl-L-lysyl(20)-[histone H4] + S-adenosyl-L-homocysteine + H(+)</text>
        <dbReference type="Rhea" id="RHEA:61992"/>
        <dbReference type="Rhea" id="RHEA-COMP:15556"/>
        <dbReference type="Rhea" id="RHEA-COMP:15998"/>
        <dbReference type="ChEBI" id="CHEBI:15378"/>
        <dbReference type="ChEBI" id="CHEBI:57856"/>
        <dbReference type="ChEBI" id="CHEBI:59789"/>
        <dbReference type="ChEBI" id="CHEBI:61961"/>
        <dbReference type="ChEBI" id="CHEBI:61976"/>
    </reaction>
</comment>
<evidence type="ECO:0000256" key="14">
    <source>
        <dbReference type="ARBA" id="ARBA00052814"/>
    </source>
</evidence>
<dbReference type="STRING" id="121845.A0A1S3D219"/>
<keyword evidence="6" id="KW-0489">Methyltransferase</keyword>
<accession>A0A1S3D219</accession>
<dbReference type="PROSITE" id="PS51570">
    <property type="entry name" value="SAM_MT43_SUVAR420_2"/>
    <property type="match status" value="1"/>
</dbReference>
<evidence type="ECO:0000256" key="15">
    <source>
        <dbReference type="ARBA" id="ARBA00071597"/>
    </source>
</evidence>
<protein>
    <recommendedName>
        <fullName evidence="15">Histone-lysine N-methyltransferase Suv4-20</fullName>
        <ecNumber evidence="3">2.1.1.362</ecNumber>
    </recommendedName>
</protein>
<dbReference type="Pfam" id="PF00856">
    <property type="entry name" value="SET"/>
    <property type="match status" value="1"/>
</dbReference>
<comment type="catalytic activity">
    <reaction evidence="13">
        <text>N(6)-methyl-L-lysyl(20)-[histone H4] + S-adenosyl-L-methionine = N(6),N(6)-dimethyl-L-lysyl(20)-[histone H4] + S-adenosyl-L-homocysteine + H(+)</text>
        <dbReference type="Rhea" id="RHEA:60348"/>
        <dbReference type="Rhea" id="RHEA-COMP:15555"/>
        <dbReference type="Rhea" id="RHEA-COMP:15556"/>
        <dbReference type="ChEBI" id="CHEBI:15378"/>
        <dbReference type="ChEBI" id="CHEBI:57856"/>
        <dbReference type="ChEBI" id="CHEBI:59789"/>
        <dbReference type="ChEBI" id="CHEBI:61929"/>
        <dbReference type="ChEBI" id="CHEBI:61976"/>
        <dbReference type="EC" id="2.1.1.362"/>
    </reaction>
</comment>
<keyword evidence="7" id="KW-0808">Transferase</keyword>
<dbReference type="Gene3D" id="1.10.10.1700">
    <property type="entry name" value="Histone-lysine N-methyltransferase"/>
    <property type="match status" value="1"/>
</dbReference>
<evidence type="ECO:0000256" key="7">
    <source>
        <dbReference type="ARBA" id="ARBA00022679"/>
    </source>
</evidence>
<dbReference type="InterPro" id="IPR046341">
    <property type="entry name" value="SET_dom_sf"/>
</dbReference>
<organism evidence="17 18">
    <name type="scientific">Diaphorina citri</name>
    <name type="common">Asian citrus psyllid</name>
    <dbReference type="NCBI Taxonomy" id="121845"/>
    <lineage>
        <taxon>Eukaryota</taxon>
        <taxon>Metazoa</taxon>
        <taxon>Ecdysozoa</taxon>
        <taxon>Arthropoda</taxon>
        <taxon>Hexapoda</taxon>
        <taxon>Insecta</taxon>
        <taxon>Pterygota</taxon>
        <taxon>Neoptera</taxon>
        <taxon>Paraneoptera</taxon>
        <taxon>Hemiptera</taxon>
        <taxon>Sternorrhyncha</taxon>
        <taxon>Psylloidea</taxon>
        <taxon>Psyllidae</taxon>
        <taxon>Diaphorininae</taxon>
        <taxon>Diaphorina</taxon>
    </lineage>
</organism>
<dbReference type="FunFam" id="1.10.10.1700:FF:000001">
    <property type="entry name" value="Histone-lysine N-methyltransferase"/>
    <property type="match status" value="1"/>
</dbReference>
<dbReference type="InterPro" id="IPR025790">
    <property type="entry name" value="Suv4-20_animal"/>
</dbReference>
<feature type="domain" description="SET" evidence="16">
    <location>
        <begin position="102"/>
        <end position="213"/>
    </location>
</feature>
<dbReference type="PANTHER" id="PTHR12977">
    <property type="entry name" value="SUPPRESSOR OF VARIEGATION 4-20-RELATED"/>
    <property type="match status" value="1"/>
</dbReference>
<dbReference type="InterPro" id="IPR001214">
    <property type="entry name" value="SET_dom"/>
</dbReference>
<proteinExistence type="predicted"/>
<evidence type="ECO:0000256" key="9">
    <source>
        <dbReference type="ARBA" id="ARBA00022853"/>
    </source>
</evidence>
<evidence type="ECO:0000256" key="10">
    <source>
        <dbReference type="ARBA" id="ARBA00023015"/>
    </source>
</evidence>
<keyword evidence="17" id="KW-1185">Reference proteome</keyword>
<keyword evidence="8" id="KW-0949">S-adenosyl-L-methionine</keyword>
<evidence type="ECO:0000259" key="16">
    <source>
        <dbReference type="PROSITE" id="PS50280"/>
    </source>
</evidence>
<evidence type="ECO:0000256" key="3">
    <source>
        <dbReference type="ARBA" id="ARBA00012188"/>
    </source>
</evidence>
<dbReference type="KEGG" id="dci:103509849"/>
<sequence>MTPAELSTNDDLATALVVDPLLGFSTHKMDISFEPLPIDERKFKSIMSTFIKHHNYEETFSSLVSNAFQYHHVPAAVKTKSFKEHVFRYLNVFTNESGFTIEPCYRYSLEGNRGARIVATRKWEKNDNIAYLVGCIAELTKEEEKRLLHTGLNDFSVMYSCRKNCAQLWLGPAAYINHDCRPNCRFVATERDTACVKVLRDIEQGEEITCFYGEDFFGDKNCLCECDTCEIRMKGAFAQSSVEPQTTQPSRYCLRDTDMRLNKRKLHKKLNRLLLASDKNDTNSSDNSSKYSLVQWNNNSKENIFDLGTFPLF</sequence>
<reference evidence="18 19" key="1">
    <citation type="submission" date="2025-04" db="UniProtKB">
        <authorList>
            <consortium name="RefSeq"/>
        </authorList>
    </citation>
    <scope>IDENTIFICATION</scope>
</reference>
<dbReference type="PROSITE" id="PS50280">
    <property type="entry name" value="SET"/>
    <property type="match status" value="1"/>
</dbReference>
<dbReference type="Gene3D" id="2.170.270.10">
    <property type="entry name" value="SET domain"/>
    <property type="match status" value="1"/>
</dbReference>
<evidence type="ECO:0000256" key="6">
    <source>
        <dbReference type="ARBA" id="ARBA00022603"/>
    </source>
</evidence>
<evidence type="ECO:0000256" key="5">
    <source>
        <dbReference type="ARBA" id="ARBA00022491"/>
    </source>
</evidence>
<dbReference type="PaxDb" id="121845-A0A1S3D219"/>
<keyword evidence="5" id="KW-0678">Repressor</keyword>
<evidence type="ECO:0000256" key="4">
    <source>
        <dbReference type="ARBA" id="ARBA00022454"/>
    </source>
</evidence>
<keyword evidence="10" id="KW-0805">Transcription regulation</keyword>
<dbReference type="Proteomes" id="UP000079169">
    <property type="component" value="Unplaced"/>
</dbReference>
<keyword evidence="4" id="KW-0158">Chromosome</keyword>
<keyword evidence="11" id="KW-0804">Transcription</keyword>
<dbReference type="InterPro" id="IPR041938">
    <property type="entry name" value="Hist-Lys_N-MTase_N"/>
</dbReference>
<dbReference type="PANTHER" id="PTHR12977:SF4">
    <property type="entry name" value="HISTONE-LYSINE N-METHYLTRANSFERASE KMT5B"/>
    <property type="match status" value="1"/>
</dbReference>
<evidence type="ECO:0000313" key="17">
    <source>
        <dbReference type="Proteomes" id="UP000079169"/>
    </source>
</evidence>
<comment type="subcellular location">
    <subcellularLocation>
        <location evidence="2">Chromosome</location>
    </subcellularLocation>
    <subcellularLocation>
        <location evidence="1">Nucleus</location>
    </subcellularLocation>
</comment>
<dbReference type="RefSeq" id="XP_017299827.1">
    <property type="nucleotide sequence ID" value="XM_017444338.2"/>
</dbReference>
<evidence type="ECO:0000313" key="18">
    <source>
        <dbReference type="RefSeq" id="XP_008472704.1"/>
    </source>
</evidence>